<dbReference type="PANTHER" id="PTHR43255">
    <property type="entry name" value="IRON-SULFUR-BINDING OXIDOREDUCTASE FADF-RELATED-RELATED"/>
    <property type="match status" value="1"/>
</dbReference>
<evidence type="ECO:0000313" key="7">
    <source>
        <dbReference type="EMBL" id="GAF90234.1"/>
    </source>
</evidence>
<sequence length="66" mass="7318">GKFWFEENTGKKVNIDRTEEALSTDADIVATGCPFCYVMMDDGVKDLGADESVIVQDIAMLLDERT</sequence>
<dbReference type="PANTHER" id="PTHR43255:SF1">
    <property type="entry name" value="IRON-SULFUR-BINDING OXIDOREDUCTASE FADF-RELATED"/>
    <property type="match status" value="1"/>
</dbReference>
<feature type="non-terminal residue" evidence="7">
    <location>
        <position position="1"/>
    </location>
</feature>
<dbReference type="GO" id="GO:0016491">
    <property type="term" value="F:oxidoreductase activity"/>
    <property type="evidence" value="ECO:0007669"/>
    <property type="project" value="UniProtKB-KW"/>
</dbReference>
<evidence type="ECO:0000256" key="2">
    <source>
        <dbReference type="ARBA" id="ARBA00022723"/>
    </source>
</evidence>
<dbReference type="InterPro" id="IPR004017">
    <property type="entry name" value="Cys_rich_dom"/>
</dbReference>
<dbReference type="GO" id="GO:0005886">
    <property type="term" value="C:plasma membrane"/>
    <property type="evidence" value="ECO:0007669"/>
    <property type="project" value="TreeGrafter"/>
</dbReference>
<dbReference type="Pfam" id="PF02754">
    <property type="entry name" value="CCG"/>
    <property type="match status" value="1"/>
</dbReference>
<evidence type="ECO:0000259" key="6">
    <source>
        <dbReference type="Pfam" id="PF02754"/>
    </source>
</evidence>
<evidence type="ECO:0000256" key="5">
    <source>
        <dbReference type="ARBA" id="ARBA00023014"/>
    </source>
</evidence>
<evidence type="ECO:0000256" key="3">
    <source>
        <dbReference type="ARBA" id="ARBA00023002"/>
    </source>
</evidence>
<organism evidence="7">
    <name type="scientific">marine sediment metagenome</name>
    <dbReference type="NCBI Taxonomy" id="412755"/>
    <lineage>
        <taxon>unclassified sequences</taxon>
        <taxon>metagenomes</taxon>
        <taxon>ecological metagenomes</taxon>
    </lineage>
</organism>
<comment type="caution">
    <text evidence="7">The sequence shown here is derived from an EMBL/GenBank/DDBJ whole genome shotgun (WGS) entry which is preliminary data.</text>
</comment>
<protein>
    <recommendedName>
        <fullName evidence="6">Cysteine-rich domain-containing protein</fullName>
    </recommendedName>
</protein>
<evidence type="ECO:0000256" key="1">
    <source>
        <dbReference type="ARBA" id="ARBA00022485"/>
    </source>
</evidence>
<dbReference type="AlphaFoldDB" id="X0TAJ4"/>
<feature type="domain" description="Cysteine-rich" evidence="6">
    <location>
        <begin position="6"/>
        <end position="41"/>
    </location>
</feature>
<gene>
    <name evidence="7" type="ORF">S01H1_25513</name>
</gene>
<dbReference type="EMBL" id="BARS01015419">
    <property type="protein sequence ID" value="GAF90234.1"/>
    <property type="molecule type" value="Genomic_DNA"/>
</dbReference>
<name>X0TAJ4_9ZZZZ</name>
<accession>X0TAJ4</accession>
<reference evidence="7" key="1">
    <citation type="journal article" date="2014" name="Front. Microbiol.">
        <title>High frequency of phylogenetically diverse reductive dehalogenase-homologous genes in deep subseafloor sedimentary metagenomes.</title>
        <authorList>
            <person name="Kawai M."/>
            <person name="Futagami T."/>
            <person name="Toyoda A."/>
            <person name="Takaki Y."/>
            <person name="Nishi S."/>
            <person name="Hori S."/>
            <person name="Arai W."/>
            <person name="Tsubouchi T."/>
            <person name="Morono Y."/>
            <person name="Uchiyama I."/>
            <person name="Ito T."/>
            <person name="Fujiyama A."/>
            <person name="Inagaki F."/>
            <person name="Takami H."/>
        </authorList>
    </citation>
    <scope>NUCLEOTIDE SEQUENCE</scope>
    <source>
        <strain evidence="7">Expedition CK06-06</strain>
    </source>
</reference>
<keyword evidence="4" id="KW-0408">Iron</keyword>
<dbReference type="GO" id="GO:0046872">
    <property type="term" value="F:metal ion binding"/>
    <property type="evidence" value="ECO:0007669"/>
    <property type="project" value="UniProtKB-KW"/>
</dbReference>
<evidence type="ECO:0000256" key="4">
    <source>
        <dbReference type="ARBA" id="ARBA00023004"/>
    </source>
</evidence>
<dbReference type="GO" id="GO:0051539">
    <property type="term" value="F:4 iron, 4 sulfur cluster binding"/>
    <property type="evidence" value="ECO:0007669"/>
    <property type="project" value="UniProtKB-KW"/>
</dbReference>
<keyword evidence="2" id="KW-0479">Metal-binding</keyword>
<dbReference type="InterPro" id="IPR051460">
    <property type="entry name" value="HdrC_iron-sulfur_subunit"/>
</dbReference>
<keyword evidence="3" id="KW-0560">Oxidoreductase</keyword>
<keyword evidence="1" id="KW-0004">4Fe-4S</keyword>
<keyword evidence="5" id="KW-0411">Iron-sulfur</keyword>
<proteinExistence type="predicted"/>